<dbReference type="EMBL" id="KN823103">
    <property type="protein sequence ID" value="KIO22709.1"/>
    <property type="molecule type" value="Genomic_DNA"/>
</dbReference>
<dbReference type="GO" id="GO:0005524">
    <property type="term" value="F:ATP binding"/>
    <property type="evidence" value="ECO:0007669"/>
    <property type="project" value="UniProtKB-KW"/>
</dbReference>
<protein>
    <recommendedName>
        <fullName evidence="5">Protein kinase domain-containing protein</fullName>
    </recommendedName>
</protein>
<dbReference type="PANTHER" id="PTHR44329:SF288">
    <property type="entry name" value="MITOGEN-ACTIVATED PROTEIN KINASE KINASE KINASE 20"/>
    <property type="match status" value="1"/>
</dbReference>
<dbReference type="Proteomes" id="UP000054248">
    <property type="component" value="Unassembled WGS sequence"/>
</dbReference>
<dbReference type="InterPro" id="IPR051681">
    <property type="entry name" value="Ser/Thr_Kinases-Pseudokinases"/>
</dbReference>
<evidence type="ECO:0000313" key="6">
    <source>
        <dbReference type="EMBL" id="KIO22709.1"/>
    </source>
</evidence>
<dbReference type="AlphaFoldDB" id="A0A0C3QD93"/>
<feature type="non-terminal residue" evidence="6">
    <location>
        <position position="1"/>
    </location>
</feature>
<dbReference type="GO" id="GO:0004674">
    <property type="term" value="F:protein serine/threonine kinase activity"/>
    <property type="evidence" value="ECO:0007669"/>
    <property type="project" value="TreeGrafter"/>
</dbReference>
<evidence type="ECO:0000256" key="3">
    <source>
        <dbReference type="ARBA" id="ARBA00022777"/>
    </source>
</evidence>
<feature type="domain" description="Protein kinase" evidence="5">
    <location>
        <begin position="1"/>
        <end position="217"/>
    </location>
</feature>
<dbReference type="Pfam" id="PF07714">
    <property type="entry name" value="PK_Tyr_Ser-Thr"/>
    <property type="match status" value="1"/>
</dbReference>
<dbReference type="Gene3D" id="1.10.510.10">
    <property type="entry name" value="Transferase(Phosphotransferase) domain 1"/>
    <property type="match status" value="1"/>
</dbReference>
<dbReference type="HOGENOM" id="CLU_000288_7_18_1"/>
<keyword evidence="1" id="KW-0808">Transferase</keyword>
<dbReference type="PROSITE" id="PS50011">
    <property type="entry name" value="PROTEIN_KINASE_DOM"/>
    <property type="match status" value="1"/>
</dbReference>
<gene>
    <name evidence="6" type="ORF">M407DRAFT_216174</name>
</gene>
<evidence type="ECO:0000256" key="1">
    <source>
        <dbReference type="ARBA" id="ARBA00022679"/>
    </source>
</evidence>
<proteinExistence type="predicted"/>
<dbReference type="OrthoDB" id="4062651at2759"/>
<dbReference type="PROSITE" id="PS00108">
    <property type="entry name" value="PROTEIN_KINASE_ST"/>
    <property type="match status" value="1"/>
</dbReference>
<evidence type="ECO:0000313" key="7">
    <source>
        <dbReference type="Proteomes" id="UP000054248"/>
    </source>
</evidence>
<sequence length="259" mass="28976">QEVITWLGLPKHPNIVPLIGWTLTPDLSFISPWYKQGNLYRHLNSLSDARRIQVLLGIAKGLECLHSRNPRVVHGDLKPENVLLSDLGEPLLTDFGLSTILGEEAMYTPSHRTGGSTPWMSPECIRGEPRSCKSDVYSFGSLGFAIMTGELPHAGLTNNQITLKVCNPSNPKDPIEDWSKYPQLPGPIKDLLKDCWSRSPNARPSMSAVLERSTTFIDSRQRESDTLCCEGTKRKSFNWVPFLPLAVIVTGFMFCRWAI</sequence>
<keyword evidence="2" id="KW-0547">Nucleotide-binding</keyword>
<organism evidence="6 7">
    <name type="scientific">Tulasnella calospora MUT 4182</name>
    <dbReference type="NCBI Taxonomy" id="1051891"/>
    <lineage>
        <taxon>Eukaryota</taxon>
        <taxon>Fungi</taxon>
        <taxon>Dikarya</taxon>
        <taxon>Basidiomycota</taxon>
        <taxon>Agaricomycotina</taxon>
        <taxon>Agaricomycetes</taxon>
        <taxon>Cantharellales</taxon>
        <taxon>Tulasnellaceae</taxon>
        <taxon>Tulasnella</taxon>
    </lineage>
</organism>
<reference evidence="6 7" key="1">
    <citation type="submission" date="2014-04" db="EMBL/GenBank/DDBJ databases">
        <authorList>
            <consortium name="DOE Joint Genome Institute"/>
            <person name="Kuo A."/>
            <person name="Girlanda M."/>
            <person name="Perotto S."/>
            <person name="Kohler A."/>
            <person name="Nagy L.G."/>
            <person name="Floudas D."/>
            <person name="Copeland A."/>
            <person name="Barry K.W."/>
            <person name="Cichocki N."/>
            <person name="Veneault-Fourrey C."/>
            <person name="LaButti K."/>
            <person name="Lindquist E.A."/>
            <person name="Lipzen A."/>
            <person name="Lundell T."/>
            <person name="Morin E."/>
            <person name="Murat C."/>
            <person name="Sun H."/>
            <person name="Tunlid A."/>
            <person name="Henrissat B."/>
            <person name="Grigoriev I.V."/>
            <person name="Hibbett D.S."/>
            <person name="Martin F."/>
            <person name="Nordberg H.P."/>
            <person name="Cantor M.N."/>
            <person name="Hua S.X."/>
        </authorList>
    </citation>
    <scope>NUCLEOTIDE SEQUENCE [LARGE SCALE GENOMIC DNA]</scope>
    <source>
        <strain evidence="6 7">MUT 4182</strain>
    </source>
</reference>
<dbReference type="SUPFAM" id="SSF56112">
    <property type="entry name" value="Protein kinase-like (PK-like)"/>
    <property type="match status" value="1"/>
</dbReference>
<evidence type="ECO:0000256" key="2">
    <source>
        <dbReference type="ARBA" id="ARBA00022741"/>
    </source>
</evidence>
<dbReference type="InterPro" id="IPR011009">
    <property type="entry name" value="Kinase-like_dom_sf"/>
</dbReference>
<keyword evidence="4" id="KW-0067">ATP-binding</keyword>
<dbReference type="SMART" id="SM00220">
    <property type="entry name" value="S_TKc"/>
    <property type="match status" value="1"/>
</dbReference>
<name>A0A0C3QD93_9AGAM</name>
<reference evidence="7" key="2">
    <citation type="submission" date="2015-01" db="EMBL/GenBank/DDBJ databases">
        <title>Evolutionary Origins and Diversification of the Mycorrhizal Mutualists.</title>
        <authorList>
            <consortium name="DOE Joint Genome Institute"/>
            <consortium name="Mycorrhizal Genomics Consortium"/>
            <person name="Kohler A."/>
            <person name="Kuo A."/>
            <person name="Nagy L.G."/>
            <person name="Floudas D."/>
            <person name="Copeland A."/>
            <person name="Barry K.W."/>
            <person name="Cichocki N."/>
            <person name="Veneault-Fourrey C."/>
            <person name="LaButti K."/>
            <person name="Lindquist E.A."/>
            <person name="Lipzen A."/>
            <person name="Lundell T."/>
            <person name="Morin E."/>
            <person name="Murat C."/>
            <person name="Riley R."/>
            <person name="Ohm R."/>
            <person name="Sun H."/>
            <person name="Tunlid A."/>
            <person name="Henrissat B."/>
            <person name="Grigoriev I.V."/>
            <person name="Hibbett D.S."/>
            <person name="Martin F."/>
        </authorList>
    </citation>
    <scope>NUCLEOTIDE SEQUENCE [LARGE SCALE GENOMIC DNA]</scope>
    <source>
        <strain evidence="7">MUT 4182</strain>
    </source>
</reference>
<dbReference type="InterPro" id="IPR008271">
    <property type="entry name" value="Ser/Thr_kinase_AS"/>
</dbReference>
<dbReference type="STRING" id="1051891.A0A0C3QD93"/>
<dbReference type="PIRSF" id="PIRSF000654">
    <property type="entry name" value="Integrin-linked_kinase"/>
    <property type="match status" value="1"/>
</dbReference>
<evidence type="ECO:0000256" key="4">
    <source>
        <dbReference type="ARBA" id="ARBA00022840"/>
    </source>
</evidence>
<dbReference type="InterPro" id="IPR000719">
    <property type="entry name" value="Prot_kinase_dom"/>
</dbReference>
<keyword evidence="3" id="KW-0418">Kinase</keyword>
<dbReference type="PANTHER" id="PTHR44329">
    <property type="entry name" value="SERINE/THREONINE-PROTEIN KINASE TNNI3K-RELATED"/>
    <property type="match status" value="1"/>
</dbReference>
<dbReference type="InterPro" id="IPR001245">
    <property type="entry name" value="Ser-Thr/Tyr_kinase_cat_dom"/>
</dbReference>
<keyword evidence="7" id="KW-1185">Reference proteome</keyword>
<evidence type="ECO:0000259" key="5">
    <source>
        <dbReference type="PROSITE" id="PS50011"/>
    </source>
</evidence>
<accession>A0A0C3QD93</accession>